<dbReference type="PANTHER" id="PTHR46211:SF1">
    <property type="entry name" value="GLYCEROPHOSPHODIESTER PHOSPHODIESTERASE, CYTOPLASMIC"/>
    <property type="match status" value="1"/>
</dbReference>
<protein>
    <submittedName>
        <fullName evidence="2">Glycerophosphodiester phosphodiesterase</fullName>
    </submittedName>
</protein>
<dbReference type="RefSeq" id="WP_425309615.1">
    <property type="nucleotide sequence ID" value="NZ_CP154795.1"/>
</dbReference>
<feature type="domain" description="GP-PDE" evidence="1">
    <location>
        <begin position="2"/>
        <end position="238"/>
    </location>
</feature>
<organism evidence="2 3">
    <name type="scientific">Ammonicoccus fulvus</name>
    <dbReference type="NCBI Taxonomy" id="3138240"/>
    <lineage>
        <taxon>Bacteria</taxon>
        <taxon>Bacillati</taxon>
        <taxon>Actinomycetota</taxon>
        <taxon>Actinomycetes</taxon>
        <taxon>Propionibacteriales</taxon>
        <taxon>Propionibacteriaceae</taxon>
        <taxon>Ammonicoccus</taxon>
    </lineage>
</organism>
<evidence type="ECO:0000313" key="2">
    <source>
        <dbReference type="EMBL" id="XAN08159.1"/>
    </source>
</evidence>
<dbReference type="EMBL" id="CP154795">
    <property type="protein sequence ID" value="XAN08159.1"/>
    <property type="molecule type" value="Genomic_DNA"/>
</dbReference>
<dbReference type="PROSITE" id="PS51704">
    <property type="entry name" value="GP_PDE"/>
    <property type="match status" value="1"/>
</dbReference>
<reference evidence="2 3" key="1">
    <citation type="submission" date="2024-04" db="EMBL/GenBank/DDBJ databases">
        <title>Isolation of an actinomycete strain from pig manure.</title>
        <authorList>
            <person name="Gong T."/>
            <person name="Yu Z."/>
            <person name="An M."/>
            <person name="Wei C."/>
            <person name="Yang W."/>
            <person name="Liu L."/>
        </authorList>
    </citation>
    <scope>NUCLEOTIDE SEQUENCE [LARGE SCALE GENOMIC DNA]</scope>
    <source>
        <strain evidence="2 3">ZF39</strain>
    </source>
</reference>
<dbReference type="SUPFAM" id="SSF51695">
    <property type="entry name" value="PLC-like phosphodiesterases"/>
    <property type="match status" value="1"/>
</dbReference>
<proteinExistence type="predicted"/>
<dbReference type="InterPro" id="IPR030395">
    <property type="entry name" value="GP_PDE_dom"/>
</dbReference>
<gene>
    <name evidence="2" type="ORF">AADG42_12885</name>
</gene>
<evidence type="ECO:0000259" key="1">
    <source>
        <dbReference type="PROSITE" id="PS51704"/>
    </source>
</evidence>
<evidence type="ECO:0000313" key="3">
    <source>
        <dbReference type="Proteomes" id="UP001442841"/>
    </source>
</evidence>
<dbReference type="Proteomes" id="UP001442841">
    <property type="component" value="Chromosome"/>
</dbReference>
<keyword evidence="3" id="KW-1185">Reference proteome</keyword>
<sequence length="239" mass="25547">MTAIWAHRGASAYAPENTLPAFALAEEMGADGIELDVQLSADGEVVVIHDETLDRTTNATGAVAGRTLAELRTLDASFGQPDFRGTGIPSLADVLDLVKPGRMSVNVELKTSVEFYPGIEKAALDVIAASGLGERVIVSSFNHYTLKTVQQIAPEIRIGLLFSEPLYLPWEYAAEFGAAAIHPHYGFLRIPGAIEYAAVAGIDVNTWTVNSEEHLARVIGMGPAAVITNHPDRGLKIRG</sequence>
<dbReference type="Pfam" id="PF03009">
    <property type="entry name" value="GDPD"/>
    <property type="match status" value="1"/>
</dbReference>
<dbReference type="PANTHER" id="PTHR46211">
    <property type="entry name" value="GLYCEROPHOSPHORYL DIESTER PHOSPHODIESTERASE"/>
    <property type="match status" value="1"/>
</dbReference>
<dbReference type="Gene3D" id="3.20.20.190">
    <property type="entry name" value="Phosphatidylinositol (PI) phosphodiesterase"/>
    <property type="match status" value="1"/>
</dbReference>
<dbReference type="CDD" id="cd08563">
    <property type="entry name" value="GDPD_TtGDE_like"/>
    <property type="match status" value="1"/>
</dbReference>
<name>A0ABZ3FQ30_9ACTN</name>
<accession>A0ABZ3FQ30</accession>
<dbReference type="InterPro" id="IPR017946">
    <property type="entry name" value="PLC-like_Pdiesterase_TIM-brl"/>
</dbReference>